<feature type="region of interest" description="Disordered" evidence="8">
    <location>
        <begin position="615"/>
        <end position="655"/>
    </location>
</feature>
<dbReference type="InterPro" id="IPR014001">
    <property type="entry name" value="Helicase_ATP-bd"/>
</dbReference>
<keyword evidence="2 7" id="KW-0378">Hydrolase</keyword>
<evidence type="ECO:0000256" key="7">
    <source>
        <dbReference type="RuleBase" id="RU365068"/>
    </source>
</evidence>
<feature type="region of interest" description="Disordered" evidence="8">
    <location>
        <begin position="1"/>
        <end position="252"/>
    </location>
</feature>
<dbReference type="CDD" id="cd18787">
    <property type="entry name" value="SF2_C_DEAD"/>
    <property type="match status" value="1"/>
</dbReference>
<organism evidence="11 12">
    <name type="scientific">Cadophora malorum</name>
    <dbReference type="NCBI Taxonomy" id="108018"/>
    <lineage>
        <taxon>Eukaryota</taxon>
        <taxon>Fungi</taxon>
        <taxon>Dikarya</taxon>
        <taxon>Ascomycota</taxon>
        <taxon>Pezizomycotina</taxon>
        <taxon>Leotiomycetes</taxon>
        <taxon>Helotiales</taxon>
        <taxon>Ploettnerulaceae</taxon>
        <taxon>Cadophora</taxon>
    </lineage>
</organism>
<dbReference type="GO" id="GO:0003723">
    <property type="term" value="F:RNA binding"/>
    <property type="evidence" value="ECO:0007669"/>
    <property type="project" value="UniProtKB-UniRule"/>
</dbReference>
<feature type="compositionally biased region" description="Acidic residues" evidence="8">
    <location>
        <begin position="621"/>
        <end position="645"/>
    </location>
</feature>
<evidence type="ECO:0000259" key="9">
    <source>
        <dbReference type="PROSITE" id="PS51192"/>
    </source>
</evidence>
<comment type="caution">
    <text evidence="11">The sequence shown here is derived from an EMBL/GenBank/DDBJ whole genome shotgun (WGS) entry which is preliminary data.</text>
</comment>
<sequence>MASQIYSRYVPPSRKANPVLRENPAPILDRPDPEPSQPTPPITRHDASSTYARYVPPSKTKSKPANIPIENLTESSSPSIAKRKRVQETESPESQTPVKKPKKEKKVAQAKDTQDTAGAETRQAVQGEQNDDKSSLDTDELEADGDGAIERRAATRKDPKREKASNSLAEVTGPAEFTTLEQAPSGDPAPKLSKQKKKKRPGEEEIPGNSLDGDAEDARHNKLMEKRQKSLKKAEKLAKSQEVPVKEDTPMPDVPAEVHDLGPLPQPDPVPELPSLPISASLPKWLASPVRVSPTATAQFQAIGISVDVTKVLQQKGYSQAFAVQAAVLPLLLPSGNIDPGDVLVSAATGSGKTLSYVLPMVEDLSRYSARGLRGLIVMPTRELVTQAQQVSEICASAFARGDGYTHRVKIGTAVGNETIEVERRNIMGDHLLYDTERYDEDLRDANAPWISTDVESKIFGREQSQSKIRGDVVKSWPQIDILICTPGRLVEHLKSTPGFSISHLQWLVVDEADKLLDQSFQQWLPTVMAGIAQKQAVRKVILSATMTRDVGKLNQLKLVRPKFVVLDGTAHDDNDTSGTGHVIPSLLIESSVKVDDETVKPLYLMELMKREKIVPSTENSVDDDSSSSESDASDSDSSDSDDSPSDTSSAVSSKNILAKTTSDVTHGVLIFTKSNESAVRLGRLLALISPTLSSAIRTLTATTPRASRERTIASFASRKISIIVASDLASRGLDLPNLAHVINYDVPSSIESYVHRIGRTARAGKKGHAWTLFTATEGRWFWNEIGRSESIERAKGLKMGRLTIKEDAFASQRSRYEEALEILGKEAASTKVAKA</sequence>
<dbReference type="PROSITE" id="PS51192">
    <property type="entry name" value="HELICASE_ATP_BIND_1"/>
    <property type="match status" value="1"/>
</dbReference>
<feature type="compositionally biased region" description="Basic and acidic residues" evidence="8">
    <location>
        <begin position="216"/>
        <end position="249"/>
    </location>
</feature>
<keyword evidence="1 7" id="KW-0547">Nucleotide-binding</keyword>
<dbReference type="Gene3D" id="3.40.50.300">
    <property type="entry name" value="P-loop containing nucleotide triphosphate hydrolases"/>
    <property type="match status" value="2"/>
</dbReference>
<name>A0A8H7WE52_9HELO</name>
<dbReference type="InterPro" id="IPR001650">
    <property type="entry name" value="Helicase_C-like"/>
</dbReference>
<dbReference type="PANTHER" id="PTHR24031">
    <property type="entry name" value="RNA HELICASE"/>
    <property type="match status" value="1"/>
</dbReference>
<dbReference type="InterPro" id="IPR011545">
    <property type="entry name" value="DEAD/DEAH_box_helicase_dom"/>
</dbReference>
<dbReference type="GO" id="GO:0003724">
    <property type="term" value="F:RNA helicase activity"/>
    <property type="evidence" value="ECO:0007669"/>
    <property type="project" value="UniProtKB-EC"/>
</dbReference>
<dbReference type="GO" id="GO:0005524">
    <property type="term" value="F:ATP binding"/>
    <property type="evidence" value="ECO:0007669"/>
    <property type="project" value="UniProtKB-UniRule"/>
</dbReference>
<evidence type="ECO:0000256" key="6">
    <source>
        <dbReference type="ARBA" id="ARBA00023242"/>
    </source>
</evidence>
<evidence type="ECO:0000256" key="4">
    <source>
        <dbReference type="ARBA" id="ARBA00022840"/>
    </source>
</evidence>
<dbReference type="Proteomes" id="UP000664132">
    <property type="component" value="Unassembled WGS sequence"/>
</dbReference>
<dbReference type="GO" id="GO:0016787">
    <property type="term" value="F:hydrolase activity"/>
    <property type="evidence" value="ECO:0007669"/>
    <property type="project" value="UniProtKB-KW"/>
</dbReference>
<keyword evidence="6" id="KW-0539">Nucleus</keyword>
<dbReference type="InterPro" id="IPR027417">
    <property type="entry name" value="P-loop_NTPase"/>
</dbReference>
<comment type="catalytic activity">
    <reaction evidence="7">
        <text>ATP + H2O = ADP + phosphate + H(+)</text>
        <dbReference type="Rhea" id="RHEA:13065"/>
        <dbReference type="ChEBI" id="CHEBI:15377"/>
        <dbReference type="ChEBI" id="CHEBI:15378"/>
        <dbReference type="ChEBI" id="CHEBI:30616"/>
        <dbReference type="ChEBI" id="CHEBI:43474"/>
        <dbReference type="ChEBI" id="CHEBI:456216"/>
        <dbReference type="EC" id="3.6.4.13"/>
    </reaction>
</comment>
<dbReference type="SUPFAM" id="SSF52540">
    <property type="entry name" value="P-loop containing nucleoside triphosphate hydrolases"/>
    <property type="match status" value="1"/>
</dbReference>
<evidence type="ECO:0000256" key="3">
    <source>
        <dbReference type="ARBA" id="ARBA00022806"/>
    </source>
</evidence>
<protein>
    <recommendedName>
        <fullName evidence="7">ATP-dependent RNA helicase</fullName>
        <ecNumber evidence="7">3.6.4.13</ecNumber>
    </recommendedName>
</protein>
<dbReference type="OrthoDB" id="3370at2759"/>
<dbReference type="PROSITE" id="PS51194">
    <property type="entry name" value="HELICASE_CTER"/>
    <property type="match status" value="1"/>
</dbReference>
<comment type="similarity">
    <text evidence="7">Belongs to the DEAD box helicase family.</text>
</comment>
<feature type="domain" description="Helicase C-terminal" evidence="10">
    <location>
        <begin position="653"/>
        <end position="811"/>
    </location>
</feature>
<proteinExistence type="inferred from homology"/>
<dbReference type="PROSITE" id="PS00039">
    <property type="entry name" value="DEAD_ATP_HELICASE"/>
    <property type="match status" value="1"/>
</dbReference>
<dbReference type="InterPro" id="IPR000629">
    <property type="entry name" value="RNA-helicase_DEAD-box_CS"/>
</dbReference>
<evidence type="ECO:0000256" key="2">
    <source>
        <dbReference type="ARBA" id="ARBA00022801"/>
    </source>
</evidence>
<dbReference type="Pfam" id="PF00270">
    <property type="entry name" value="DEAD"/>
    <property type="match status" value="2"/>
</dbReference>
<dbReference type="AlphaFoldDB" id="A0A8H7WE52"/>
<evidence type="ECO:0000313" key="11">
    <source>
        <dbReference type="EMBL" id="KAG4423136.1"/>
    </source>
</evidence>
<keyword evidence="3 7" id="KW-0347">Helicase</keyword>
<keyword evidence="4 7" id="KW-0067">ATP-binding</keyword>
<evidence type="ECO:0000256" key="1">
    <source>
        <dbReference type="ARBA" id="ARBA00022741"/>
    </source>
</evidence>
<dbReference type="SMART" id="SM00487">
    <property type="entry name" value="DEXDc"/>
    <property type="match status" value="1"/>
</dbReference>
<dbReference type="CDD" id="cd17956">
    <property type="entry name" value="DEADc_DDX51"/>
    <property type="match status" value="1"/>
</dbReference>
<keyword evidence="5 7" id="KW-0694">RNA-binding</keyword>
<feature type="domain" description="Helicase ATP-binding" evidence="9">
    <location>
        <begin position="334"/>
        <end position="565"/>
    </location>
</feature>
<reference evidence="11" key="1">
    <citation type="submission" date="2021-02" db="EMBL/GenBank/DDBJ databases">
        <title>Genome sequence Cadophora malorum strain M34.</title>
        <authorList>
            <person name="Stefanovic E."/>
            <person name="Vu D."/>
            <person name="Scully C."/>
            <person name="Dijksterhuis J."/>
            <person name="Roader J."/>
            <person name="Houbraken J."/>
        </authorList>
    </citation>
    <scope>NUCLEOTIDE SEQUENCE</scope>
    <source>
        <strain evidence="11">M34</strain>
    </source>
</reference>
<dbReference type="EMBL" id="JAFJYH010000039">
    <property type="protein sequence ID" value="KAG4423136.1"/>
    <property type="molecule type" value="Genomic_DNA"/>
</dbReference>
<comment type="function">
    <text evidence="7">RNA helicase.</text>
</comment>
<feature type="compositionally biased region" description="Acidic residues" evidence="8">
    <location>
        <begin position="137"/>
        <end position="147"/>
    </location>
</feature>
<gene>
    <name evidence="11" type="ORF">IFR04_003773</name>
</gene>
<evidence type="ECO:0000256" key="5">
    <source>
        <dbReference type="ARBA" id="ARBA00022884"/>
    </source>
</evidence>
<accession>A0A8H7WE52</accession>
<evidence type="ECO:0000256" key="8">
    <source>
        <dbReference type="SAM" id="MobiDB-lite"/>
    </source>
</evidence>
<feature type="compositionally biased region" description="Basic and acidic residues" evidence="8">
    <location>
        <begin position="148"/>
        <end position="164"/>
    </location>
</feature>
<dbReference type="Pfam" id="PF00271">
    <property type="entry name" value="Helicase_C"/>
    <property type="match status" value="1"/>
</dbReference>
<comment type="domain">
    <text evidence="7">The Q motif is unique to and characteristic of the DEAD box family of RNA helicases and controls ATP binding and hydrolysis.</text>
</comment>
<evidence type="ECO:0000313" key="12">
    <source>
        <dbReference type="Proteomes" id="UP000664132"/>
    </source>
</evidence>
<dbReference type="SMART" id="SM00490">
    <property type="entry name" value="HELICc"/>
    <property type="match status" value="1"/>
</dbReference>
<keyword evidence="12" id="KW-1185">Reference proteome</keyword>
<evidence type="ECO:0000259" key="10">
    <source>
        <dbReference type="PROSITE" id="PS51194"/>
    </source>
</evidence>
<dbReference type="EC" id="3.6.4.13" evidence="7"/>